<reference evidence="1" key="1">
    <citation type="submission" date="2021-06" db="EMBL/GenBank/DDBJ databases">
        <authorList>
            <person name="Kallberg Y."/>
            <person name="Tangrot J."/>
            <person name="Rosling A."/>
        </authorList>
    </citation>
    <scope>NUCLEOTIDE SEQUENCE</scope>
    <source>
        <strain evidence="1">MA461A</strain>
    </source>
</reference>
<feature type="non-terminal residue" evidence="1">
    <location>
        <position position="1"/>
    </location>
</feature>
<gene>
    <name evidence="1" type="ORF">RPERSI_LOCUS36786</name>
</gene>
<feature type="non-terminal residue" evidence="1">
    <location>
        <position position="40"/>
    </location>
</feature>
<accession>A0ACA9T0X2</accession>
<sequence length="40" mass="4685">DINDSVNNDSNRFSECNSNNSGYNSYDEYEEIMQDIFEVI</sequence>
<proteinExistence type="predicted"/>
<dbReference type="Proteomes" id="UP000789920">
    <property type="component" value="Unassembled WGS sequence"/>
</dbReference>
<protein>
    <submittedName>
        <fullName evidence="1">1233_t:CDS:1</fullName>
    </submittedName>
</protein>
<dbReference type="EMBL" id="CAJVQC010178798">
    <property type="protein sequence ID" value="CAG8851890.1"/>
    <property type="molecule type" value="Genomic_DNA"/>
</dbReference>
<keyword evidence="2" id="KW-1185">Reference proteome</keyword>
<evidence type="ECO:0000313" key="2">
    <source>
        <dbReference type="Proteomes" id="UP000789920"/>
    </source>
</evidence>
<evidence type="ECO:0000313" key="1">
    <source>
        <dbReference type="EMBL" id="CAG8851890.1"/>
    </source>
</evidence>
<name>A0ACA9T0X2_9GLOM</name>
<organism evidence="1 2">
    <name type="scientific">Racocetra persica</name>
    <dbReference type="NCBI Taxonomy" id="160502"/>
    <lineage>
        <taxon>Eukaryota</taxon>
        <taxon>Fungi</taxon>
        <taxon>Fungi incertae sedis</taxon>
        <taxon>Mucoromycota</taxon>
        <taxon>Glomeromycotina</taxon>
        <taxon>Glomeromycetes</taxon>
        <taxon>Diversisporales</taxon>
        <taxon>Gigasporaceae</taxon>
        <taxon>Racocetra</taxon>
    </lineage>
</organism>
<comment type="caution">
    <text evidence="1">The sequence shown here is derived from an EMBL/GenBank/DDBJ whole genome shotgun (WGS) entry which is preliminary data.</text>
</comment>